<sequence length="451" mass="50564">MKRLSIKLRITLWFTLLMTLLTAFVLIYLFSVGDLVVASGSQNALISVVTDSVKDIEYDDGELEIDDDLDYFQDGVYLSIYDQSGTLLYGHLPSHFPRETSLLDHQIQTLQNNKSNWYVYDMLYNVPESYETVWVRGIMSSAGSGNAFDAMLKLAIVALPILVLLAAAGGYFLINRAFRPVRQITKTAEQISNDRDLSRRISIGDGKDEIYTLAAAFDHMFDRLQESFEREKQFTSDASHELRTPTAVVISQCEFALENAQTLEEAKSALATVLEQARRMSSLISQLLTLARADQSQTKLHIELINLSELCEMVADQVEEKANEKNISVVTDIEPNLLLRGDETMLMRMLLNLMENGVKYGKTGGHLWIKLHRTKETILGEILDDGIGIASQDLEKVWERFYQVDTARSTSEEGMGLGLPMVKYIVEAHGGSIFVQSTLGQGSKFTFSLPA</sequence>
<feature type="transmembrane region" description="Helical" evidence="11">
    <location>
        <begin position="154"/>
        <end position="174"/>
    </location>
</feature>
<dbReference type="AlphaFoldDB" id="A0A7I8D6R6"/>
<evidence type="ECO:0000256" key="6">
    <source>
        <dbReference type="ARBA" id="ARBA00022692"/>
    </source>
</evidence>
<evidence type="ECO:0000256" key="4">
    <source>
        <dbReference type="ARBA" id="ARBA00022553"/>
    </source>
</evidence>
<keyword evidence="7 14" id="KW-0418">Kinase</keyword>
<dbReference type="Pfam" id="PF00672">
    <property type="entry name" value="HAMP"/>
    <property type="match status" value="1"/>
</dbReference>
<dbReference type="PANTHER" id="PTHR45436:SF5">
    <property type="entry name" value="SENSOR HISTIDINE KINASE TRCS"/>
    <property type="match status" value="1"/>
</dbReference>
<dbReference type="SMART" id="SM00387">
    <property type="entry name" value="HATPase_c"/>
    <property type="match status" value="1"/>
</dbReference>
<proteinExistence type="predicted"/>
<dbReference type="GO" id="GO:0005886">
    <property type="term" value="C:plasma membrane"/>
    <property type="evidence" value="ECO:0007669"/>
    <property type="project" value="TreeGrafter"/>
</dbReference>
<name>A0A7I8D6R6_9FIRM</name>
<dbReference type="InterPro" id="IPR005467">
    <property type="entry name" value="His_kinase_dom"/>
</dbReference>
<evidence type="ECO:0000256" key="5">
    <source>
        <dbReference type="ARBA" id="ARBA00022679"/>
    </source>
</evidence>
<dbReference type="EC" id="2.7.13.3" evidence="3"/>
<evidence type="ECO:0000256" key="2">
    <source>
        <dbReference type="ARBA" id="ARBA00004370"/>
    </source>
</evidence>
<keyword evidence="9" id="KW-0902">Two-component regulatory system</keyword>
<organism evidence="14 15">
    <name type="scientific">Solibaculum mannosilyticum</name>
    <dbReference type="NCBI Taxonomy" id="2780922"/>
    <lineage>
        <taxon>Bacteria</taxon>
        <taxon>Bacillati</taxon>
        <taxon>Bacillota</taxon>
        <taxon>Clostridia</taxon>
        <taxon>Eubacteriales</taxon>
        <taxon>Oscillospiraceae</taxon>
        <taxon>Solibaculum</taxon>
    </lineage>
</organism>
<evidence type="ECO:0000256" key="9">
    <source>
        <dbReference type="ARBA" id="ARBA00023012"/>
    </source>
</evidence>
<dbReference type="RefSeq" id="WP_215533690.1">
    <property type="nucleotide sequence ID" value="NZ_AP023321.1"/>
</dbReference>
<dbReference type="InterPro" id="IPR003660">
    <property type="entry name" value="HAMP_dom"/>
</dbReference>
<keyword evidence="4" id="KW-0597">Phosphoprotein</keyword>
<evidence type="ECO:0000313" key="15">
    <source>
        <dbReference type="Proteomes" id="UP000593890"/>
    </source>
</evidence>
<evidence type="ECO:0000259" key="12">
    <source>
        <dbReference type="PROSITE" id="PS50109"/>
    </source>
</evidence>
<evidence type="ECO:0000256" key="11">
    <source>
        <dbReference type="SAM" id="Phobius"/>
    </source>
</evidence>
<dbReference type="FunFam" id="1.10.287.130:FF:000001">
    <property type="entry name" value="Two-component sensor histidine kinase"/>
    <property type="match status" value="1"/>
</dbReference>
<feature type="domain" description="Histidine kinase" evidence="12">
    <location>
        <begin position="237"/>
        <end position="451"/>
    </location>
</feature>
<dbReference type="Gene3D" id="6.10.340.10">
    <property type="match status" value="1"/>
</dbReference>
<dbReference type="KEGG" id="sman:C12CBH8_09830"/>
<evidence type="ECO:0000259" key="13">
    <source>
        <dbReference type="PROSITE" id="PS50885"/>
    </source>
</evidence>
<gene>
    <name evidence="14" type="ORF">C12CBH8_09830</name>
</gene>
<dbReference type="SUPFAM" id="SSF55874">
    <property type="entry name" value="ATPase domain of HSP90 chaperone/DNA topoisomerase II/histidine kinase"/>
    <property type="match status" value="1"/>
</dbReference>
<evidence type="ECO:0000256" key="10">
    <source>
        <dbReference type="ARBA" id="ARBA00023136"/>
    </source>
</evidence>
<reference evidence="15" key="1">
    <citation type="submission" date="2020-07" db="EMBL/GenBank/DDBJ databases">
        <title>Complete genome sequencing of Clostridia bacterium strain 12CBH8.</title>
        <authorList>
            <person name="Sakamoto M."/>
            <person name="Murakami T."/>
            <person name="Mori H."/>
        </authorList>
    </citation>
    <scope>NUCLEOTIDE SEQUENCE [LARGE SCALE GENOMIC DNA]</scope>
    <source>
        <strain evidence="15">12CBH8</strain>
    </source>
</reference>
<evidence type="ECO:0000256" key="7">
    <source>
        <dbReference type="ARBA" id="ARBA00022777"/>
    </source>
</evidence>
<dbReference type="InterPro" id="IPR003661">
    <property type="entry name" value="HisK_dim/P_dom"/>
</dbReference>
<dbReference type="SUPFAM" id="SSF158472">
    <property type="entry name" value="HAMP domain-like"/>
    <property type="match status" value="1"/>
</dbReference>
<feature type="transmembrane region" description="Helical" evidence="11">
    <location>
        <begin position="12"/>
        <end position="31"/>
    </location>
</feature>
<comment type="catalytic activity">
    <reaction evidence="1">
        <text>ATP + protein L-histidine = ADP + protein N-phospho-L-histidine.</text>
        <dbReference type="EC" id="2.7.13.3"/>
    </reaction>
</comment>
<evidence type="ECO:0000256" key="1">
    <source>
        <dbReference type="ARBA" id="ARBA00000085"/>
    </source>
</evidence>
<dbReference type="Proteomes" id="UP000593890">
    <property type="component" value="Chromosome"/>
</dbReference>
<evidence type="ECO:0000256" key="3">
    <source>
        <dbReference type="ARBA" id="ARBA00012438"/>
    </source>
</evidence>
<dbReference type="SUPFAM" id="SSF47384">
    <property type="entry name" value="Homodimeric domain of signal transducing histidine kinase"/>
    <property type="match status" value="1"/>
</dbReference>
<dbReference type="InterPro" id="IPR036890">
    <property type="entry name" value="HATPase_C_sf"/>
</dbReference>
<keyword evidence="8 11" id="KW-1133">Transmembrane helix</keyword>
<dbReference type="SMART" id="SM00304">
    <property type="entry name" value="HAMP"/>
    <property type="match status" value="1"/>
</dbReference>
<dbReference type="Pfam" id="PF02518">
    <property type="entry name" value="HATPase_c"/>
    <property type="match status" value="1"/>
</dbReference>
<comment type="subcellular location">
    <subcellularLocation>
        <location evidence="2">Membrane</location>
    </subcellularLocation>
</comment>
<keyword evidence="10 11" id="KW-0472">Membrane</keyword>
<evidence type="ECO:0000313" key="14">
    <source>
        <dbReference type="EMBL" id="BCI60344.1"/>
    </source>
</evidence>
<dbReference type="InterPro" id="IPR003594">
    <property type="entry name" value="HATPase_dom"/>
</dbReference>
<dbReference type="PROSITE" id="PS50109">
    <property type="entry name" value="HIS_KIN"/>
    <property type="match status" value="1"/>
</dbReference>
<keyword evidence="5" id="KW-0808">Transferase</keyword>
<accession>A0A7I8D6R6</accession>
<keyword evidence="6 11" id="KW-0812">Transmembrane</keyword>
<dbReference type="CDD" id="cd06225">
    <property type="entry name" value="HAMP"/>
    <property type="match status" value="1"/>
</dbReference>
<evidence type="ECO:0000256" key="8">
    <source>
        <dbReference type="ARBA" id="ARBA00022989"/>
    </source>
</evidence>
<dbReference type="Gene3D" id="1.10.287.130">
    <property type="match status" value="1"/>
</dbReference>
<dbReference type="Pfam" id="PF00512">
    <property type="entry name" value="HisKA"/>
    <property type="match status" value="1"/>
</dbReference>
<dbReference type="SMART" id="SM00388">
    <property type="entry name" value="HisKA"/>
    <property type="match status" value="1"/>
</dbReference>
<dbReference type="InterPro" id="IPR036097">
    <property type="entry name" value="HisK_dim/P_sf"/>
</dbReference>
<dbReference type="Gene3D" id="3.30.565.10">
    <property type="entry name" value="Histidine kinase-like ATPase, C-terminal domain"/>
    <property type="match status" value="1"/>
</dbReference>
<feature type="domain" description="HAMP" evidence="13">
    <location>
        <begin position="175"/>
        <end position="229"/>
    </location>
</feature>
<dbReference type="EMBL" id="AP023321">
    <property type="protein sequence ID" value="BCI60344.1"/>
    <property type="molecule type" value="Genomic_DNA"/>
</dbReference>
<dbReference type="CDD" id="cd00075">
    <property type="entry name" value="HATPase"/>
    <property type="match status" value="1"/>
</dbReference>
<dbReference type="InterPro" id="IPR050428">
    <property type="entry name" value="TCS_sensor_his_kinase"/>
</dbReference>
<dbReference type="GO" id="GO:0000155">
    <property type="term" value="F:phosphorelay sensor kinase activity"/>
    <property type="evidence" value="ECO:0007669"/>
    <property type="project" value="InterPro"/>
</dbReference>
<keyword evidence="15" id="KW-1185">Reference proteome</keyword>
<dbReference type="PANTHER" id="PTHR45436">
    <property type="entry name" value="SENSOR HISTIDINE KINASE YKOH"/>
    <property type="match status" value="1"/>
</dbReference>
<dbReference type="CDD" id="cd00082">
    <property type="entry name" value="HisKA"/>
    <property type="match status" value="1"/>
</dbReference>
<dbReference type="FunFam" id="3.30.565.10:FF:000006">
    <property type="entry name" value="Sensor histidine kinase WalK"/>
    <property type="match status" value="1"/>
</dbReference>
<dbReference type="InterPro" id="IPR004358">
    <property type="entry name" value="Sig_transdc_His_kin-like_C"/>
</dbReference>
<dbReference type="PROSITE" id="PS50885">
    <property type="entry name" value="HAMP"/>
    <property type="match status" value="1"/>
</dbReference>
<protein>
    <recommendedName>
        <fullName evidence="3">histidine kinase</fullName>
        <ecNumber evidence="3">2.7.13.3</ecNumber>
    </recommendedName>
</protein>
<dbReference type="PRINTS" id="PR00344">
    <property type="entry name" value="BCTRLSENSOR"/>
</dbReference>